<evidence type="ECO:0000256" key="3">
    <source>
        <dbReference type="ARBA" id="ARBA00012784"/>
    </source>
</evidence>
<dbReference type="SUPFAM" id="SSF51556">
    <property type="entry name" value="Metallo-dependent hydrolases"/>
    <property type="match status" value="1"/>
</dbReference>
<dbReference type="InterPro" id="IPR006330">
    <property type="entry name" value="Ado/ade_deaminase"/>
</dbReference>
<gene>
    <name evidence="8" type="ORF">OESDEN_05607</name>
</gene>
<reference evidence="8 9" key="1">
    <citation type="submission" date="2014-03" db="EMBL/GenBank/DDBJ databases">
        <title>Draft genome of the hookworm Oesophagostomum dentatum.</title>
        <authorList>
            <person name="Mitreva M."/>
        </authorList>
    </citation>
    <scope>NUCLEOTIDE SEQUENCE [LARGE SCALE GENOMIC DNA]</scope>
    <source>
        <strain evidence="8 9">OD-Hann</strain>
    </source>
</reference>
<evidence type="ECO:0000256" key="5">
    <source>
        <dbReference type="ARBA" id="ARBA00022801"/>
    </source>
</evidence>
<keyword evidence="6" id="KW-0862">Zinc</keyword>
<dbReference type="Gene3D" id="3.20.20.140">
    <property type="entry name" value="Metal-dependent hydrolases"/>
    <property type="match status" value="1"/>
</dbReference>
<keyword evidence="9" id="KW-1185">Reference proteome</keyword>
<evidence type="ECO:0000259" key="7">
    <source>
        <dbReference type="Pfam" id="PF00962"/>
    </source>
</evidence>
<dbReference type="GO" id="GO:0046872">
    <property type="term" value="F:metal ion binding"/>
    <property type="evidence" value="ECO:0007669"/>
    <property type="project" value="UniProtKB-KW"/>
</dbReference>
<accession>A0A0B1TA60</accession>
<dbReference type="PANTHER" id="PTHR11409:SF43">
    <property type="entry name" value="ADENOSINE DEAMINASE"/>
    <property type="match status" value="1"/>
</dbReference>
<evidence type="ECO:0000313" key="8">
    <source>
        <dbReference type="EMBL" id="KHJ94463.1"/>
    </source>
</evidence>
<dbReference type="GO" id="GO:0004000">
    <property type="term" value="F:adenosine deaminase activity"/>
    <property type="evidence" value="ECO:0007669"/>
    <property type="project" value="TreeGrafter"/>
</dbReference>
<dbReference type="Pfam" id="PF00962">
    <property type="entry name" value="A_deaminase"/>
    <property type="match status" value="1"/>
</dbReference>
<dbReference type="GO" id="GO:0005829">
    <property type="term" value="C:cytosol"/>
    <property type="evidence" value="ECO:0007669"/>
    <property type="project" value="TreeGrafter"/>
</dbReference>
<evidence type="ECO:0000256" key="6">
    <source>
        <dbReference type="ARBA" id="ARBA00022833"/>
    </source>
</evidence>
<dbReference type="PANTHER" id="PTHR11409">
    <property type="entry name" value="ADENOSINE DEAMINASE"/>
    <property type="match status" value="1"/>
</dbReference>
<comment type="cofactor">
    <cofactor evidence="1">
        <name>Zn(2+)</name>
        <dbReference type="ChEBI" id="CHEBI:29105"/>
    </cofactor>
</comment>
<dbReference type="GO" id="GO:0009897">
    <property type="term" value="C:external side of plasma membrane"/>
    <property type="evidence" value="ECO:0007669"/>
    <property type="project" value="TreeGrafter"/>
</dbReference>
<dbReference type="GO" id="GO:0046103">
    <property type="term" value="P:inosine biosynthetic process"/>
    <property type="evidence" value="ECO:0007669"/>
    <property type="project" value="TreeGrafter"/>
</dbReference>
<dbReference type="InterPro" id="IPR032466">
    <property type="entry name" value="Metal_Hydrolase"/>
</dbReference>
<keyword evidence="5" id="KW-0378">Hydrolase</keyword>
<organism evidence="8 9">
    <name type="scientific">Oesophagostomum dentatum</name>
    <name type="common">Nodular worm</name>
    <dbReference type="NCBI Taxonomy" id="61180"/>
    <lineage>
        <taxon>Eukaryota</taxon>
        <taxon>Metazoa</taxon>
        <taxon>Ecdysozoa</taxon>
        <taxon>Nematoda</taxon>
        <taxon>Chromadorea</taxon>
        <taxon>Rhabditida</taxon>
        <taxon>Rhabditina</taxon>
        <taxon>Rhabditomorpha</taxon>
        <taxon>Strongyloidea</taxon>
        <taxon>Strongylidae</taxon>
        <taxon>Oesophagostomum</taxon>
    </lineage>
</organism>
<dbReference type="AlphaFoldDB" id="A0A0B1TA60"/>
<proteinExistence type="inferred from homology"/>
<dbReference type="InterPro" id="IPR001365">
    <property type="entry name" value="A_deaminase_dom"/>
</dbReference>
<keyword evidence="4" id="KW-0479">Metal-binding</keyword>
<dbReference type="Proteomes" id="UP000053660">
    <property type="component" value="Unassembled WGS sequence"/>
</dbReference>
<name>A0A0B1TA60_OESDE</name>
<comment type="similarity">
    <text evidence="2">Belongs to the metallo-dependent hydrolases superfamily. Adenosine and AMP deaminases family.</text>
</comment>
<evidence type="ECO:0000256" key="4">
    <source>
        <dbReference type="ARBA" id="ARBA00022723"/>
    </source>
</evidence>
<dbReference type="EMBL" id="KN550317">
    <property type="protein sequence ID" value="KHJ94463.1"/>
    <property type="molecule type" value="Genomic_DNA"/>
</dbReference>
<protein>
    <recommendedName>
        <fullName evidence="3">adenosine deaminase</fullName>
        <ecNumber evidence="3">3.5.4.4</ecNumber>
    </recommendedName>
</protein>
<dbReference type="EC" id="3.5.4.4" evidence="3"/>
<evidence type="ECO:0000313" key="9">
    <source>
        <dbReference type="Proteomes" id="UP000053660"/>
    </source>
</evidence>
<feature type="domain" description="Adenosine deaminase" evidence="7">
    <location>
        <begin position="6"/>
        <end position="69"/>
    </location>
</feature>
<sequence>MCFSWAKDKVNYSISRDDPTCFDNTMYSELQLARDEIGLTEHELWQCQLNAARSCFLPEVEKGPIVAKILSAEPKS</sequence>
<evidence type="ECO:0000256" key="1">
    <source>
        <dbReference type="ARBA" id="ARBA00001947"/>
    </source>
</evidence>
<dbReference type="GO" id="GO:0060169">
    <property type="term" value="P:negative regulation of adenosine receptor signaling pathway"/>
    <property type="evidence" value="ECO:0007669"/>
    <property type="project" value="TreeGrafter"/>
</dbReference>
<dbReference type="GO" id="GO:0006154">
    <property type="term" value="P:adenosine catabolic process"/>
    <property type="evidence" value="ECO:0007669"/>
    <property type="project" value="TreeGrafter"/>
</dbReference>
<evidence type="ECO:0000256" key="2">
    <source>
        <dbReference type="ARBA" id="ARBA00006676"/>
    </source>
</evidence>
<dbReference type="GO" id="GO:0043103">
    <property type="term" value="P:hypoxanthine salvage"/>
    <property type="evidence" value="ECO:0007669"/>
    <property type="project" value="TreeGrafter"/>
</dbReference>
<dbReference type="OrthoDB" id="272271at2759"/>